<sequence>MLIEFTADAMEVGEIILRENLYAKKYFKDPESTEKLFAGGWMHTGDLAVWHPDGAIQILDRVKDIIISGELNPVGYKLNITFILTISGGENISSVSVDSILMKHPDIVEADMIGVPDERWGRNPHGIHYHDAWVRSKGSRCVSWARESSDMGRFMVPREVQIVQELPKTTYHWGLLIKDPVSNSCNACEVTDAIDLDPITGEDRNPERNWIFRVKDNVDMLQLSRLLGTVMIGKVSNEITDGEIQAHLDSIPLPVKDAVLEQNCVSWMRDAIQKLQAQGIAEQFDIGQFGTDALDFADECLKNPSQTPTTGPRTISYTRRPIVYRFAVWNIVEMQKASVMNAVPTHPFPAAPLVDRPTFTFIDHDQDFSSKRIKNVKSRKAIRSHVMRDVRRRERLAGLKRGSKREAQLQKLPKPAPAPIVPDSSEDSSSDQAMSCWSSCSPSSSSSSSSSSSPPQVTESSVDLVLRQPKQQSLTQWGASNPLNRSGSNPVSQIISELDPFSTLQCVAGMPSMVPELILYYETIYVPTTFPNAQNGSKQANKALTTTSAFSDAGSFFGLMSMCAAHRAILSGRHSDLIDAEGSSRSLYDPDYYIMKDRCIREMEAKVRDPNRALSNEAFDTIVSLLTSALIVGLFSEIRIHLKGLKHMVDMRGGITARGIRGSSIWAAIVVVDIKAASGLMTTPVFPLAWGSNHVPVDVQERIQPPESSLINRFGNALCANTLLSCSLRRVIHAFRGVAFYSEAIQTNPLSLQPKDHEFFRLFICEIEHRFVSYVDSESEVTVLHPIEAVTRTAAICYLNNLLIVSPPSTGLGRALTKHLKSAANKCTLPLLAQLPEENAVLLAWALFIGAQGSTGQIEHDWFIEQLATIAVICGWSHWDQVSDSLTEYLYVSQVQSPIWETIWDKVVAFVPTGIIGAY</sequence>
<dbReference type="Gene3D" id="2.30.38.10">
    <property type="entry name" value="Luciferase, Domain 3"/>
    <property type="match status" value="1"/>
</dbReference>
<evidence type="ECO:0000259" key="2">
    <source>
        <dbReference type="Pfam" id="PF13193"/>
    </source>
</evidence>
<dbReference type="VEuPathDB" id="FungiDB:SI65_02500"/>
<organism evidence="3 4">
    <name type="scientific">Aspergillus cristatus</name>
    <name type="common">Chinese Fuzhuan brick tea-fermentation fungus</name>
    <name type="synonym">Eurotium cristatum</name>
    <dbReference type="NCBI Taxonomy" id="573508"/>
    <lineage>
        <taxon>Eukaryota</taxon>
        <taxon>Fungi</taxon>
        <taxon>Dikarya</taxon>
        <taxon>Ascomycota</taxon>
        <taxon>Pezizomycotina</taxon>
        <taxon>Eurotiomycetes</taxon>
        <taxon>Eurotiomycetidae</taxon>
        <taxon>Eurotiales</taxon>
        <taxon>Aspergillaceae</taxon>
        <taxon>Aspergillus</taxon>
        <taxon>Aspergillus subgen. Aspergillus</taxon>
    </lineage>
</organism>
<dbReference type="OrthoDB" id="3469225at2759"/>
<name>A0A1E3BMP3_ASPCR</name>
<accession>A0A1E3BMP3</accession>
<feature type="compositionally biased region" description="Low complexity" evidence="1">
    <location>
        <begin position="435"/>
        <end position="455"/>
    </location>
</feature>
<dbReference type="EMBL" id="JXNT01000002">
    <property type="protein sequence ID" value="ODM21656.1"/>
    <property type="molecule type" value="Genomic_DNA"/>
</dbReference>
<keyword evidence="4" id="KW-1185">Reference proteome</keyword>
<dbReference type="Gene3D" id="3.30.300.30">
    <property type="match status" value="1"/>
</dbReference>
<reference evidence="3 4" key="1">
    <citation type="journal article" date="2016" name="BMC Genomics">
        <title>Comparative genomic and transcriptomic analyses of the Fuzhuan brick tea-fermentation fungus Aspergillus cristatus.</title>
        <authorList>
            <person name="Ge Y."/>
            <person name="Wang Y."/>
            <person name="Liu Y."/>
            <person name="Tan Y."/>
            <person name="Ren X."/>
            <person name="Zhang X."/>
            <person name="Hyde K.D."/>
            <person name="Liu Y."/>
            <person name="Liu Z."/>
        </authorList>
    </citation>
    <scope>NUCLEOTIDE SEQUENCE [LARGE SCALE GENOMIC DNA]</scope>
    <source>
        <strain evidence="3 4">GZAAS20.1005</strain>
    </source>
</reference>
<dbReference type="PANTHER" id="PTHR37540:SF5">
    <property type="entry name" value="TRANSCRIPTION FACTOR DOMAIN-CONTAINING PROTEIN"/>
    <property type="match status" value="1"/>
</dbReference>
<dbReference type="InterPro" id="IPR025110">
    <property type="entry name" value="AMP-bd_C"/>
</dbReference>
<dbReference type="Pfam" id="PF13193">
    <property type="entry name" value="AMP-binding_C"/>
    <property type="match status" value="1"/>
</dbReference>
<protein>
    <recommendedName>
        <fullName evidence="2">AMP-binding enzyme C-terminal domain-containing protein</fullName>
    </recommendedName>
</protein>
<evidence type="ECO:0000313" key="4">
    <source>
        <dbReference type="Proteomes" id="UP000094569"/>
    </source>
</evidence>
<dbReference type="AlphaFoldDB" id="A0A1E3BMP3"/>
<gene>
    <name evidence="3" type="ORF">SI65_02500</name>
</gene>
<comment type="caution">
    <text evidence="3">The sequence shown here is derived from an EMBL/GenBank/DDBJ whole genome shotgun (WGS) entry which is preliminary data.</text>
</comment>
<evidence type="ECO:0000313" key="3">
    <source>
        <dbReference type="EMBL" id="ODM21656.1"/>
    </source>
</evidence>
<dbReference type="PANTHER" id="PTHR37540">
    <property type="entry name" value="TRANSCRIPTION FACTOR (ACR-2), PUTATIVE-RELATED-RELATED"/>
    <property type="match status" value="1"/>
</dbReference>
<feature type="domain" description="AMP-binding enzyme C-terminal" evidence="2">
    <location>
        <begin position="97"/>
        <end position="169"/>
    </location>
</feature>
<dbReference type="InterPro" id="IPR045851">
    <property type="entry name" value="AMP-bd_C_sf"/>
</dbReference>
<evidence type="ECO:0000256" key="1">
    <source>
        <dbReference type="SAM" id="MobiDB-lite"/>
    </source>
</evidence>
<feature type="region of interest" description="Disordered" evidence="1">
    <location>
        <begin position="392"/>
        <end position="462"/>
    </location>
</feature>
<dbReference type="Pfam" id="PF11951">
    <property type="entry name" value="Fungal_trans_2"/>
    <property type="match status" value="1"/>
</dbReference>
<dbReference type="SUPFAM" id="SSF56801">
    <property type="entry name" value="Acetyl-CoA synthetase-like"/>
    <property type="match status" value="1"/>
</dbReference>
<dbReference type="Proteomes" id="UP000094569">
    <property type="component" value="Unassembled WGS sequence"/>
</dbReference>
<dbReference type="InterPro" id="IPR021858">
    <property type="entry name" value="Fun_TF"/>
</dbReference>
<dbReference type="STRING" id="573508.A0A1E3BMP3"/>
<proteinExistence type="predicted"/>